<dbReference type="SUPFAM" id="SSF48056">
    <property type="entry name" value="Di-copper centre-containing domain"/>
    <property type="match status" value="1"/>
</dbReference>
<dbReference type="InterPro" id="IPR002227">
    <property type="entry name" value="Tyrosinase_Cu-bd"/>
</dbReference>
<comment type="caution">
    <text evidence="5">The sequence shown here is derived from an EMBL/GenBank/DDBJ whole genome shotgun (WGS) entry which is preliminary data.</text>
</comment>
<dbReference type="PROSITE" id="PS00498">
    <property type="entry name" value="TYROSINASE_2"/>
    <property type="match status" value="1"/>
</dbReference>
<accession>A0A8S1F500</accession>
<proteinExistence type="predicted"/>
<dbReference type="OrthoDB" id="6132182at2759"/>
<dbReference type="EMBL" id="CADEPM010000005">
    <property type="protein sequence ID" value="CAB3405794.1"/>
    <property type="molecule type" value="Genomic_DNA"/>
</dbReference>
<feature type="signal peptide" evidence="2">
    <location>
        <begin position="1"/>
        <end position="17"/>
    </location>
</feature>
<evidence type="ECO:0000259" key="3">
    <source>
        <dbReference type="PROSITE" id="PS00497"/>
    </source>
</evidence>
<gene>
    <name evidence="5" type="ORF">CBOVIS_LOCUS7946</name>
</gene>
<organism evidence="5 6">
    <name type="scientific">Caenorhabditis bovis</name>
    <dbReference type="NCBI Taxonomy" id="2654633"/>
    <lineage>
        <taxon>Eukaryota</taxon>
        <taxon>Metazoa</taxon>
        <taxon>Ecdysozoa</taxon>
        <taxon>Nematoda</taxon>
        <taxon>Chromadorea</taxon>
        <taxon>Rhabditida</taxon>
        <taxon>Rhabditina</taxon>
        <taxon>Rhabditomorpha</taxon>
        <taxon>Rhabditoidea</taxon>
        <taxon>Rhabditidae</taxon>
        <taxon>Peloderinae</taxon>
        <taxon>Caenorhabditis</taxon>
    </lineage>
</organism>
<dbReference type="Gene3D" id="1.10.1280.10">
    <property type="entry name" value="Di-copper center containing domain from catechol oxidase"/>
    <property type="match status" value="1"/>
</dbReference>
<protein>
    <recommendedName>
        <fullName evidence="3 4">Tyrosinase copper-binding domain-containing protein</fullName>
    </recommendedName>
</protein>
<evidence type="ECO:0000256" key="1">
    <source>
        <dbReference type="ARBA" id="ARBA00022723"/>
    </source>
</evidence>
<dbReference type="AlphaFoldDB" id="A0A8S1F500"/>
<keyword evidence="2" id="KW-0732">Signal</keyword>
<keyword evidence="6" id="KW-1185">Reference proteome</keyword>
<dbReference type="GO" id="GO:0016491">
    <property type="term" value="F:oxidoreductase activity"/>
    <property type="evidence" value="ECO:0007669"/>
    <property type="project" value="InterPro"/>
</dbReference>
<dbReference type="InterPro" id="IPR050316">
    <property type="entry name" value="Tyrosinase/Hemocyanin"/>
</dbReference>
<feature type="domain" description="Tyrosinase copper-binding" evidence="3">
    <location>
        <begin position="149"/>
        <end position="166"/>
    </location>
</feature>
<dbReference type="PRINTS" id="PR00092">
    <property type="entry name" value="TYROSINASE"/>
</dbReference>
<dbReference type="GO" id="GO:0046872">
    <property type="term" value="F:metal ion binding"/>
    <property type="evidence" value="ECO:0007669"/>
    <property type="project" value="UniProtKB-KW"/>
</dbReference>
<dbReference type="PROSITE" id="PS00497">
    <property type="entry name" value="TYROSINASE_1"/>
    <property type="match status" value="1"/>
</dbReference>
<evidence type="ECO:0000313" key="5">
    <source>
        <dbReference type="EMBL" id="CAB3405794.1"/>
    </source>
</evidence>
<dbReference type="PANTHER" id="PTHR11474">
    <property type="entry name" value="TYROSINASE FAMILY MEMBER"/>
    <property type="match status" value="1"/>
</dbReference>
<dbReference type="Pfam" id="PF00264">
    <property type="entry name" value="Tyrosinase"/>
    <property type="match status" value="1"/>
</dbReference>
<feature type="domain" description="Tyrosinase copper-binding" evidence="4">
    <location>
        <begin position="296"/>
        <end position="307"/>
    </location>
</feature>
<dbReference type="PANTHER" id="PTHR11474:SF122">
    <property type="entry name" value="TYROSINASE COPPER-BINDING DOMAIN-CONTAINING PROTEIN"/>
    <property type="match status" value="1"/>
</dbReference>
<keyword evidence="1" id="KW-0479">Metal-binding</keyword>
<feature type="chain" id="PRO_5035742059" description="Tyrosinase copper-binding domain-containing protein" evidence="2">
    <location>
        <begin position="18"/>
        <end position="749"/>
    </location>
</feature>
<reference evidence="5 6" key="1">
    <citation type="submission" date="2020-04" db="EMBL/GenBank/DDBJ databases">
        <authorList>
            <person name="Laetsch R D."/>
            <person name="Stevens L."/>
            <person name="Kumar S."/>
            <person name="Blaxter L. M."/>
        </authorList>
    </citation>
    <scope>NUCLEOTIDE SEQUENCE [LARGE SCALE GENOMIC DNA]</scope>
</reference>
<dbReference type="Proteomes" id="UP000494206">
    <property type="component" value="Unassembled WGS sequence"/>
</dbReference>
<evidence type="ECO:0000256" key="2">
    <source>
        <dbReference type="SAM" id="SignalP"/>
    </source>
</evidence>
<dbReference type="InterPro" id="IPR008922">
    <property type="entry name" value="Di-copper_centre_dom_sf"/>
</dbReference>
<evidence type="ECO:0000313" key="6">
    <source>
        <dbReference type="Proteomes" id="UP000494206"/>
    </source>
</evidence>
<evidence type="ECO:0000259" key="4">
    <source>
        <dbReference type="PROSITE" id="PS00498"/>
    </source>
</evidence>
<name>A0A8S1F500_9PELO</name>
<sequence length="749" mass="86894">MLRQLLIFLWLILMSFSKFDSCDQWIQQIGDLDFFTEAQIRLICMHKKEWTKDRDTEASRKFIESTTENQLKYLRSVEHCTRKNCVRDARRKKRAPTKSIRKEIRMLTPRELRNLAIAMNGLKNRNIDNITAWDLHTLVHYPDSAPGAHWGPAFLPWHREFLRQFEIALQTEVPTVTLPYWDSTLDQGLPEESDSVLWTAELLGNGNGYVKTGPFANWDTNVLMPMSQVPVKKLYRFTGGRPQDRLMTPRDANWIITRKNFSQLTFCHDKTFETMHGLSHVWVGGFMYVIRVSPNDPAFYMHHAFIDNLWEQFRQNSQTREERENQWKNCNKNHGYDVQMKPFTIQNRDGLSNQYTDEWYEYEPVRHCTPDSATCDSQYLWCDSDLWRCRSKIVYGGNCTGYEGTQICYNSVCSKGTCVVPPRIRTGTRLHIEDKNEEWKESVWAKTVMIDENGSGVIDDLARITVRDLETNESVTVFNYGEYTFPEISGTVYLNLPKPRGSQTKRVSLEAVDQYGRYCQSQCYNSTSERFQVCQPMLNISMKFDKHVSPISFTHSMSSRTFLDTDLSVHPRLLKPQMPYMVFICARKLITSAMIFDLAESVRAQISRESFVFFRITLFRQPFSNYQIEVVPQAIDGPIWTSSVEKATSAFDPNVIFVQAPNPELHRGGVRVLVSILEDNQRVSCTIKCTLKDGSMRECDGNVDLHSDSSLSDEDVFTTDLTALSVLGWNMKGHPTQWRHKVPYLAFHC</sequence>